<evidence type="ECO:0000313" key="2">
    <source>
        <dbReference type="EMBL" id="GGB90657.1"/>
    </source>
</evidence>
<dbReference type="EMBL" id="BMIJ01000003">
    <property type="protein sequence ID" value="GGB90657.1"/>
    <property type="molecule type" value="Genomic_DNA"/>
</dbReference>
<dbReference type="Proteomes" id="UP000629025">
    <property type="component" value="Unassembled WGS sequence"/>
</dbReference>
<feature type="chain" id="PRO_5047519094" evidence="1">
    <location>
        <begin position="20"/>
        <end position="290"/>
    </location>
</feature>
<comment type="caution">
    <text evidence="2">The sequence shown here is derived from an EMBL/GenBank/DDBJ whole genome shotgun (WGS) entry which is preliminary data.</text>
</comment>
<dbReference type="RefSeq" id="WP_188747089.1">
    <property type="nucleotide sequence ID" value="NZ_BMIJ01000003.1"/>
</dbReference>
<dbReference type="SUPFAM" id="SSF101908">
    <property type="entry name" value="Putative isomerase YbhE"/>
    <property type="match status" value="1"/>
</dbReference>
<accession>A0ABQ1KBC1</accession>
<reference evidence="3" key="1">
    <citation type="journal article" date="2019" name="Int. J. Syst. Evol. Microbiol.">
        <title>The Global Catalogue of Microorganisms (GCM) 10K type strain sequencing project: providing services to taxonomists for standard genome sequencing and annotation.</title>
        <authorList>
            <consortium name="The Broad Institute Genomics Platform"/>
            <consortium name="The Broad Institute Genome Sequencing Center for Infectious Disease"/>
            <person name="Wu L."/>
            <person name="Ma J."/>
        </authorList>
    </citation>
    <scope>NUCLEOTIDE SEQUENCE [LARGE SCALE GENOMIC DNA]</scope>
    <source>
        <strain evidence="3">CGMCC 1.15341</strain>
    </source>
</reference>
<gene>
    <name evidence="2" type="ORF">GCM10011352_15860</name>
</gene>
<sequence>MLRRALSIASMLVLSGCSALPKADGQGYLEVETLGSLSSEIGESSALALDGHRVWTLNDSGNGPWLYRLGLGGQIERRVRLAGTTNIDWESMAADEDRLFVADCGNNSGRRDWLQLHSVGWDQLREAQDGAEVEAQTIAFRLADPAPVSGPQAHDNDCEAIASVEGEVWLLTKGWASSASRLYRLDISRDQQSIEAVATWPVKGLVTGMDYSPQRKELVVLGYTLGRLHSDTFIWRVPVSGHEPDWSGASRYILWPSGQWEAVVWQGDELLLTRENSLLGEARLGRVRIE</sequence>
<keyword evidence="3" id="KW-1185">Reference proteome</keyword>
<keyword evidence="1" id="KW-0732">Signal</keyword>
<name>A0ABQ1KBC1_9GAMM</name>
<protein>
    <submittedName>
        <fullName evidence="2">Uncharacterized protein</fullName>
    </submittedName>
</protein>
<dbReference type="PROSITE" id="PS51257">
    <property type="entry name" value="PROKAR_LIPOPROTEIN"/>
    <property type="match status" value="1"/>
</dbReference>
<organism evidence="2 3">
    <name type="scientific">Marinobacterium zhoushanense</name>
    <dbReference type="NCBI Taxonomy" id="1679163"/>
    <lineage>
        <taxon>Bacteria</taxon>
        <taxon>Pseudomonadati</taxon>
        <taxon>Pseudomonadota</taxon>
        <taxon>Gammaproteobacteria</taxon>
        <taxon>Oceanospirillales</taxon>
        <taxon>Oceanospirillaceae</taxon>
        <taxon>Marinobacterium</taxon>
    </lineage>
</organism>
<feature type="signal peptide" evidence="1">
    <location>
        <begin position="1"/>
        <end position="19"/>
    </location>
</feature>
<proteinExistence type="predicted"/>
<evidence type="ECO:0000313" key="3">
    <source>
        <dbReference type="Proteomes" id="UP000629025"/>
    </source>
</evidence>
<evidence type="ECO:0000256" key="1">
    <source>
        <dbReference type="SAM" id="SignalP"/>
    </source>
</evidence>